<gene>
    <name evidence="1" type="ORF">EEDITHA_LOCUS18555</name>
</gene>
<sequence length="74" mass="8166">MVRPTDGATKPLPGHPEVIKDIKTLEEINRKRLFRTLTKCIIGILHKGKRSMSEMGSASALDEDGKFSVDTVLS</sequence>
<comment type="caution">
    <text evidence="1">The sequence shown here is derived from an EMBL/GenBank/DDBJ whole genome shotgun (WGS) entry which is preliminary data.</text>
</comment>
<evidence type="ECO:0000313" key="1">
    <source>
        <dbReference type="EMBL" id="CAH2104129.1"/>
    </source>
</evidence>
<dbReference type="AlphaFoldDB" id="A0AAU9UZZ4"/>
<proteinExistence type="predicted"/>
<keyword evidence="2" id="KW-1185">Reference proteome</keyword>
<organism evidence="1 2">
    <name type="scientific">Euphydryas editha</name>
    <name type="common">Edith's checkerspot</name>
    <dbReference type="NCBI Taxonomy" id="104508"/>
    <lineage>
        <taxon>Eukaryota</taxon>
        <taxon>Metazoa</taxon>
        <taxon>Ecdysozoa</taxon>
        <taxon>Arthropoda</taxon>
        <taxon>Hexapoda</taxon>
        <taxon>Insecta</taxon>
        <taxon>Pterygota</taxon>
        <taxon>Neoptera</taxon>
        <taxon>Endopterygota</taxon>
        <taxon>Lepidoptera</taxon>
        <taxon>Glossata</taxon>
        <taxon>Ditrysia</taxon>
        <taxon>Papilionoidea</taxon>
        <taxon>Nymphalidae</taxon>
        <taxon>Nymphalinae</taxon>
        <taxon>Euphydryas</taxon>
    </lineage>
</organism>
<reference evidence="1" key="1">
    <citation type="submission" date="2022-03" db="EMBL/GenBank/DDBJ databases">
        <authorList>
            <person name="Tunstrom K."/>
        </authorList>
    </citation>
    <scope>NUCLEOTIDE SEQUENCE</scope>
</reference>
<evidence type="ECO:0000313" key="2">
    <source>
        <dbReference type="Proteomes" id="UP001153954"/>
    </source>
</evidence>
<dbReference type="Proteomes" id="UP001153954">
    <property type="component" value="Unassembled WGS sequence"/>
</dbReference>
<accession>A0AAU9UZZ4</accession>
<name>A0AAU9UZZ4_EUPED</name>
<protein>
    <submittedName>
        <fullName evidence="1">Uncharacterized protein</fullName>
    </submittedName>
</protein>
<dbReference type="EMBL" id="CAKOGL010000027">
    <property type="protein sequence ID" value="CAH2104129.1"/>
    <property type="molecule type" value="Genomic_DNA"/>
</dbReference>